<dbReference type="EMBL" id="GBXM01052947">
    <property type="protein sequence ID" value="JAH55630.1"/>
    <property type="molecule type" value="Transcribed_RNA"/>
</dbReference>
<reference evidence="1" key="1">
    <citation type="submission" date="2014-11" db="EMBL/GenBank/DDBJ databases">
        <authorList>
            <person name="Amaro Gonzalez C."/>
        </authorList>
    </citation>
    <scope>NUCLEOTIDE SEQUENCE</scope>
</reference>
<sequence length="25" mass="3071">MREELRTVHKLLRRRTGSSALVFWK</sequence>
<protein>
    <submittedName>
        <fullName evidence="1">Uncharacterized protein</fullName>
    </submittedName>
</protein>
<reference evidence="1" key="2">
    <citation type="journal article" date="2015" name="Fish Shellfish Immunol.">
        <title>Early steps in the European eel (Anguilla anguilla)-Vibrio vulnificus interaction in the gills: Role of the RtxA13 toxin.</title>
        <authorList>
            <person name="Callol A."/>
            <person name="Pajuelo D."/>
            <person name="Ebbesson L."/>
            <person name="Teles M."/>
            <person name="MacKenzie S."/>
            <person name="Amaro C."/>
        </authorList>
    </citation>
    <scope>NUCLEOTIDE SEQUENCE</scope>
</reference>
<organism evidence="1">
    <name type="scientific">Anguilla anguilla</name>
    <name type="common">European freshwater eel</name>
    <name type="synonym">Muraena anguilla</name>
    <dbReference type="NCBI Taxonomy" id="7936"/>
    <lineage>
        <taxon>Eukaryota</taxon>
        <taxon>Metazoa</taxon>
        <taxon>Chordata</taxon>
        <taxon>Craniata</taxon>
        <taxon>Vertebrata</taxon>
        <taxon>Euteleostomi</taxon>
        <taxon>Actinopterygii</taxon>
        <taxon>Neopterygii</taxon>
        <taxon>Teleostei</taxon>
        <taxon>Anguilliformes</taxon>
        <taxon>Anguillidae</taxon>
        <taxon>Anguilla</taxon>
    </lineage>
</organism>
<dbReference type="AlphaFoldDB" id="A0A0E9TRV3"/>
<proteinExistence type="predicted"/>
<name>A0A0E9TRV3_ANGAN</name>
<evidence type="ECO:0000313" key="1">
    <source>
        <dbReference type="EMBL" id="JAH55630.1"/>
    </source>
</evidence>
<accession>A0A0E9TRV3</accession>